<dbReference type="EMBL" id="SJTG01000001">
    <property type="protein sequence ID" value="TCI13148.1"/>
    <property type="molecule type" value="Genomic_DNA"/>
</dbReference>
<gene>
    <name evidence="1" type="ORF">EZM97_07575</name>
</gene>
<dbReference type="AlphaFoldDB" id="A0A4R0Z169"/>
<evidence type="ECO:0000313" key="1">
    <source>
        <dbReference type="EMBL" id="TCI13148.1"/>
    </source>
</evidence>
<proteinExistence type="predicted"/>
<name>A0A4R0Z169_9GAMM</name>
<sequence length="110" mass="12077">MSKIADSQIEKQRRRFQDATADQSSALLEASLRAATHVIQTEAGIVSEQSVRAQIKQEATTRRILDHSGHLMSSILRSALPDPWLPEAFDAAVYSISKLLCTSWLAGVKA</sequence>
<organism evidence="1 2">
    <name type="scientific">Dyella soli</name>
    <dbReference type="NCBI Taxonomy" id="522319"/>
    <lineage>
        <taxon>Bacteria</taxon>
        <taxon>Pseudomonadati</taxon>
        <taxon>Pseudomonadota</taxon>
        <taxon>Gammaproteobacteria</taxon>
        <taxon>Lysobacterales</taxon>
        <taxon>Rhodanobacteraceae</taxon>
        <taxon>Dyella</taxon>
    </lineage>
</organism>
<reference evidence="1 2" key="1">
    <citation type="submission" date="2019-02" db="EMBL/GenBank/DDBJ databases">
        <title>Dyella amyloliquefaciens sp. nov., isolated from forest soil.</title>
        <authorList>
            <person name="Gao Z.-H."/>
            <person name="Qiu L.-H."/>
        </authorList>
    </citation>
    <scope>NUCLEOTIDE SEQUENCE [LARGE SCALE GENOMIC DNA]</scope>
    <source>
        <strain evidence="1 2">KACC 12747</strain>
    </source>
</reference>
<evidence type="ECO:0000313" key="2">
    <source>
        <dbReference type="Proteomes" id="UP000291822"/>
    </source>
</evidence>
<dbReference type="RefSeq" id="WP_131150069.1">
    <property type="nucleotide sequence ID" value="NZ_SJTG01000001.1"/>
</dbReference>
<protein>
    <submittedName>
        <fullName evidence="1">Uncharacterized protein</fullName>
    </submittedName>
</protein>
<dbReference type="Proteomes" id="UP000291822">
    <property type="component" value="Unassembled WGS sequence"/>
</dbReference>
<keyword evidence="2" id="KW-1185">Reference proteome</keyword>
<accession>A0A4R0Z169</accession>
<comment type="caution">
    <text evidence="1">The sequence shown here is derived from an EMBL/GenBank/DDBJ whole genome shotgun (WGS) entry which is preliminary data.</text>
</comment>